<protein>
    <submittedName>
        <fullName evidence="1">DinB family protein</fullName>
    </submittedName>
</protein>
<proteinExistence type="predicted"/>
<organism evidence="1">
    <name type="scientific">Roseihalotalea indica</name>
    <dbReference type="NCBI Taxonomy" id="2867963"/>
    <lineage>
        <taxon>Bacteria</taxon>
        <taxon>Pseudomonadati</taxon>
        <taxon>Bacteroidota</taxon>
        <taxon>Cytophagia</taxon>
        <taxon>Cytophagales</taxon>
        <taxon>Catalimonadaceae</taxon>
        <taxon>Roseihalotalea</taxon>
    </lineage>
</organism>
<dbReference type="InterPro" id="IPR034660">
    <property type="entry name" value="DinB/YfiT-like"/>
</dbReference>
<reference evidence="1" key="2">
    <citation type="journal article" date="2024" name="Antonie Van Leeuwenhoek">
        <title>Roseihalotalea indica gen. nov., sp. nov., a halophilic Bacteroidetes from mesopelagic Southwest Indian Ocean with higher carbohydrate metabolic potential.</title>
        <authorList>
            <person name="Chen B."/>
            <person name="Zhang M."/>
            <person name="Lin D."/>
            <person name="Ye J."/>
            <person name="Tang K."/>
        </authorList>
    </citation>
    <scope>NUCLEOTIDE SEQUENCE</scope>
    <source>
        <strain evidence="1">TK19036</strain>
    </source>
</reference>
<accession>A0AA49GUF9</accession>
<evidence type="ECO:0000313" key="1">
    <source>
        <dbReference type="EMBL" id="WKN39616.1"/>
    </source>
</evidence>
<dbReference type="Pfam" id="PF07609">
    <property type="entry name" value="DUF1572"/>
    <property type="match status" value="1"/>
</dbReference>
<dbReference type="AlphaFoldDB" id="A0AA49GUF9"/>
<dbReference type="SUPFAM" id="SSF109854">
    <property type="entry name" value="DinB/YfiT-like putative metalloenzymes"/>
    <property type="match status" value="1"/>
</dbReference>
<dbReference type="InterPro" id="IPR011466">
    <property type="entry name" value="DUF1572"/>
</dbReference>
<name>A0AA49GUF9_9BACT</name>
<gene>
    <name evidence="1" type="ORF">K4G66_13030</name>
</gene>
<reference evidence="1" key="1">
    <citation type="journal article" date="2023" name="Comput. Struct. Biotechnol. J.">
        <title>Discovery of a novel marine Bacteroidetes with a rich repertoire of carbohydrate-active enzymes.</title>
        <authorList>
            <person name="Chen B."/>
            <person name="Liu G."/>
            <person name="Chen Q."/>
            <person name="Wang H."/>
            <person name="Liu L."/>
            <person name="Tang K."/>
        </authorList>
    </citation>
    <scope>NUCLEOTIDE SEQUENCE</scope>
    <source>
        <strain evidence="1">TK19036</strain>
    </source>
</reference>
<dbReference type="EMBL" id="CP120682">
    <property type="protein sequence ID" value="WKN39616.1"/>
    <property type="molecule type" value="Genomic_DNA"/>
</dbReference>
<sequence length="175" mass="20269">MQDYTLAIHQHLIREVRRRIIMESVPRIKKCLHQLNKEQIWHRPNEQTVSVGNLVVHLCGNVRQWILSGIDGQPDQRQRDQEFAETGPVSTEKLIRDMDSLMAEVDEALSRITPAMLVEKRQVQGFEESVLAILIHVTEHFSYHTGQITYYVKSTHNIDMQYYAGVDLNKTSSSD</sequence>
<dbReference type="Gene3D" id="1.20.120.450">
    <property type="entry name" value="dinb family like domain"/>
    <property type="match status" value="1"/>
</dbReference>